<evidence type="ECO:0000256" key="1">
    <source>
        <dbReference type="ARBA" id="ARBA00022801"/>
    </source>
</evidence>
<dbReference type="SUPFAM" id="SSF56601">
    <property type="entry name" value="beta-lactamase/transpeptidase-like"/>
    <property type="match status" value="1"/>
</dbReference>
<keyword evidence="1" id="KW-0378">Hydrolase</keyword>
<dbReference type="PANTHER" id="PTHR43283:SF11">
    <property type="entry name" value="BETA-LACTAMASE-RELATED DOMAIN-CONTAINING PROTEIN"/>
    <property type="match status" value="1"/>
</dbReference>
<dbReference type="OrthoDB" id="9809635at2"/>
<dbReference type="Gene3D" id="3.40.710.10">
    <property type="entry name" value="DD-peptidase/beta-lactamase superfamily"/>
    <property type="match status" value="1"/>
</dbReference>
<evidence type="ECO:0000313" key="4">
    <source>
        <dbReference type="Proteomes" id="UP000295391"/>
    </source>
</evidence>
<feature type="domain" description="Beta-lactamase-related" evidence="2">
    <location>
        <begin position="22"/>
        <end position="322"/>
    </location>
</feature>
<proteinExistence type="predicted"/>
<protein>
    <submittedName>
        <fullName evidence="3">CubicO group peptidase (Beta-lactamase class C family)</fullName>
    </submittedName>
</protein>
<evidence type="ECO:0000259" key="2">
    <source>
        <dbReference type="Pfam" id="PF00144"/>
    </source>
</evidence>
<dbReference type="RefSeq" id="WP_133570791.1">
    <property type="nucleotide sequence ID" value="NZ_SNYR01000001.1"/>
</dbReference>
<dbReference type="Pfam" id="PF00144">
    <property type="entry name" value="Beta-lactamase"/>
    <property type="match status" value="1"/>
</dbReference>
<dbReference type="InterPro" id="IPR050789">
    <property type="entry name" value="Diverse_Enzym_Activities"/>
</dbReference>
<accession>A0A4R6VRN3</accession>
<keyword evidence="4" id="KW-1185">Reference proteome</keyword>
<gene>
    <name evidence="3" type="ORF">ATL17_0056</name>
</gene>
<dbReference type="InterPro" id="IPR012338">
    <property type="entry name" value="Beta-lactam/transpept-like"/>
</dbReference>
<dbReference type="EMBL" id="SNYR01000001">
    <property type="protein sequence ID" value="TDQ66071.1"/>
    <property type="molecule type" value="Genomic_DNA"/>
</dbReference>
<comment type="caution">
    <text evidence="3">The sequence shown here is derived from an EMBL/GenBank/DDBJ whole genome shotgun (WGS) entry which is preliminary data.</text>
</comment>
<dbReference type="GO" id="GO:0016787">
    <property type="term" value="F:hydrolase activity"/>
    <property type="evidence" value="ECO:0007669"/>
    <property type="project" value="UniProtKB-KW"/>
</dbReference>
<name>A0A4R6VRN3_9HYPH</name>
<reference evidence="3 4" key="1">
    <citation type="submission" date="2019-03" db="EMBL/GenBank/DDBJ databases">
        <title>Genomic Encyclopedia of Type Strains, Phase III (KMG-III): the genomes of soil and plant-associated and newly described type strains.</title>
        <authorList>
            <person name="Whitman W."/>
        </authorList>
    </citation>
    <scope>NUCLEOTIDE SEQUENCE [LARGE SCALE GENOMIC DNA]</scope>
    <source>
        <strain evidence="3 4">CGMCC 1.7002</strain>
    </source>
</reference>
<dbReference type="AlphaFoldDB" id="A0A4R6VRN3"/>
<sequence length="338" mass="37222">MSSLSAISDVESIAERAFEPVQAAIDTGKIPGGVLGIVTADGARAILNAGNAQTVPNQRPMEKDTWFDLASLTKVIFTTSRILDYALEGQIDLDAPLISVLPDLRQYNADAWERKVTFRECLGHQTPFPAVEPIYTYGRDPELLRAFILQREWRKGPPVYSDINFILLGFALERIEGCKLREMVPPEGFAFSAPKHVSAATEDCTWRSKIICGEVHDDNCYALQGAGHAGLFGTADAVLNFASDLLENADSPKVELMRTKLSEKRSHGFEHRHDGWPGGDNCSDGTIGHTGFTGTGVWVDFDRKIGWTLLTNRIHPTRHFDSGIAELRRAVGDLVVQS</sequence>
<dbReference type="Proteomes" id="UP000295391">
    <property type="component" value="Unassembled WGS sequence"/>
</dbReference>
<evidence type="ECO:0000313" key="3">
    <source>
        <dbReference type="EMBL" id="TDQ66071.1"/>
    </source>
</evidence>
<organism evidence="3 4">
    <name type="scientific">Maritalea mobilis</name>
    <dbReference type="NCBI Taxonomy" id="483324"/>
    <lineage>
        <taxon>Bacteria</taxon>
        <taxon>Pseudomonadati</taxon>
        <taxon>Pseudomonadota</taxon>
        <taxon>Alphaproteobacteria</taxon>
        <taxon>Hyphomicrobiales</taxon>
        <taxon>Devosiaceae</taxon>
        <taxon>Maritalea</taxon>
    </lineage>
</organism>
<dbReference type="InterPro" id="IPR001466">
    <property type="entry name" value="Beta-lactam-related"/>
</dbReference>
<dbReference type="PANTHER" id="PTHR43283">
    <property type="entry name" value="BETA-LACTAMASE-RELATED"/>
    <property type="match status" value="1"/>
</dbReference>